<comment type="caution">
    <text evidence="2">The sequence shown here is derived from an EMBL/GenBank/DDBJ whole genome shotgun (WGS) entry which is preliminary data.</text>
</comment>
<organism evidence="2 3">
    <name type="scientific">Drouetiella hepatica Uher 2000/2452</name>
    <dbReference type="NCBI Taxonomy" id="904376"/>
    <lineage>
        <taxon>Bacteria</taxon>
        <taxon>Bacillati</taxon>
        <taxon>Cyanobacteriota</taxon>
        <taxon>Cyanophyceae</taxon>
        <taxon>Oculatellales</taxon>
        <taxon>Oculatellaceae</taxon>
        <taxon>Drouetiella</taxon>
    </lineage>
</organism>
<reference evidence="2" key="1">
    <citation type="submission" date="2021-05" db="EMBL/GenBank/DDBJ databases">
        <authorList>
            <person name="Pietrasiak N."/>
            <person name="Ward R."/>
            <person name="Stajich J.E."/>
            <person name="Kurbessoian T."/>
        </authorList>
    </citation>
    <scope>NUCLEOTIDE SEQUENCE</scope>
    <source>
        <strain evidence="2">UHER 2000/2452</strain>
    </source>
</reference>
<evidence type="ECO:0000256" key="1">
    <source>
        <dbReference type="SAM" id="MobiDB-lite"/>
    </source>
</evidence>
<evidence type="ECO:0000313" key="2">
    <source>
        <dbReference type="EMBL" id="MBW4658499.1"/>
    </source>
</evidence>
<accession>A0A951Q9J4</accession>
<reference evidence="2" key="2">
    <citation type="journal article" date="2022" name="Microbiol. Resour. Announc.">
        <title>Metagenome Sequencing to Explore Phylogenomics of Terrestrial Cyanobacteria.</title>
        <authorList>
            <person name="Ward R.D."/>
            <person name="Stajich J.E."/>
            <person name="Johansen J.R."/>
            <person name="Huntemann M."/>
            <person name="Clum A."/>
            <person name="Foster B."/>
            <person name="Foster B."/>
            <person name="Roux S."/>
            <person name="Palaniappan K."/>
            <person name="Varghese N."/>
            <person name="Mukherjee S."/>
            <person name="Reddy T.B.K."/>
            <person name="Daum C."/>
            <person name="Copeland A."/>
            <person name="Chen I.A."/>
            <person name="Ivanova N.N."/>
            <person name="Kyrpides N.C."/>
            <person name="Shapiro N."/>
            <person name="Eloe-Fadrosh E.A."/>
            <person name="Pietrasiak N."/>
        </authorList>
    </citation>
    <scope>NUCLEOTIDE SEQUENCE</scope>
    <source>
        <strain evidence="2">UHER 2000/2452</strain>
    </source>
</reference>
<evidence type="ECO:0000313" key="3">
    <source>
        <dbReference type="Proteomes" id="UP000757435"/>
    </source>
</evidence>
<name>A0A951Q9J4_9CYAN</name>
<proteinExistence type="predicted"/>
<dbReference type="Proteomes" id="UP000757435">
    <property type="component" value="Unassembled WGS sequence"/>
</dbReference>
<dbReference type="AlphaFoldDB" id="A0A951Q9J4"/>
<protein>
    <submittedName>
        <fullName evidence="2">Uncharacterized protein</fullName>
    </submittedName>
</protein>
<sequence>MTGEFNFFQHPALQPEDNPSPERELIRVIIFASRDAVRATIHESHVRGFRTIDTWSPLLPTPDPLKFMAISTHYRPTND</sequence>
<feature type="region of interest" description="Disordered" evidence="1">
    <location>
        <begin position="1"/>
        <end position="20"/>
    </location>
</feature>
<dbReference type="EMBL" id="JAHHHD010000005">
    <property type="protein sequence ID" value="MBW4658499.1"/>
    <property type="molecule type" value="Genomic_DNA"/>
</dbReference>
<gene>
    <name evidence="2" type="ORF">KME15_07480</name>
</gene>